<sequence length="615" mass="67159">MNSLSSGQPMAVPTRTSREVWDGLREAYGLDPTGYDVDLADLIRDELGLGAGDIDVLLGRYQVSIEALLDVVLRSVLPFAGMLTDLLRMFEQAAATRADRANLLVSYDFGGADGEWTFLLDTFRTWVETVGSVVSLARVPQWTPDQLALLHGAVRAYTAGEHPLSATVAVWSEEYDQGRWPYVLPVLPQTGDNDLDRQVRSARSMVAAFIELCRSQGVNRAALQQVEPDSMLARYDHDRWPEEVLRGLDRLVAAHSVGSGLDAALLTARLANATRPAGAADVERLMPSIEEVLSLPAWKKRHELYAAWMLTLIVDAAGPKLAALHPTPDGKLSFSFAGSHVATITTHRYGPVFVMAELRSPLARPVGRGRKAGIQPDYVLVTPPVTAASSAIAVIECKQYRRASPTNFGSALRDYAAGHPNARVLLANYGPGQAAILDRVPLPDRSRCVLLPHLRPDNAQERQRLRTELRQVLDLDPVQVSISADGSAWATVQLSWTPDPMDLDLHVSGCMEDSDLPWKIDFENRGSAESHPFAWLDRDVIDGSEPETVTVTRPAEFTIVVKQFSDRGTLGGSAARVSITTPIVDVVLSYPPSRDPYAREWLVGEVLSDGSLVVG</sequence>
<name>A0A9Q9IFJ5_9ACTN</name>
<dbReference type="KEGG" id="daur:Daura_37260"/>
<protein>
    <submittedName>
        <fullName evidence="1">Uncharacterized protein</fullName>
    </submittedName>
</protein>
<dbReference type="RefSeq" id="WP_156089266.1">
    <property type="nucleotide sequence ID" value="NZ_CP073767.1"/>
</dbReference>
<dbReference type="EMBL" id="CP073767">
    <property type="protein sequence ID" value="UWZ52273.1"/>
    <property type="molecule type" value="Genomic_DNA"/>
</dbReference>
<dbReference type="OrthoDB" id="8362946at2"/>
<organism evidence="1 2">
    <name type="scientific">Dactylosporangium aurantiacum</name>
    <dbReference type="NCBI Taxonomy" id="35754"/>
    <lineage>
        <taxon>Bacteria</taxon>
        <taxon>Bacillati</taxon>
        <taxon>Actinomycetota</taxon>
        <taxon>Actinomycetes</taxon>
        <taxon>Micromonosporales</taxon>
        <taxon>Micromonosporaceae</taxon>
        <taxon>Dactylosporangium</taxon>
    </lineage>
</organism>
<gene>
    <name evidence="1" type="ORF">Daura_37260</name>
</gene>
<reference evidence="1" key="1">
    <citation type="submission" date="2021-04" db="EMBL/GenBank/DDBJ databases">
        <title>Dactylosporangium aurantiacum NRRL B-8018 full assembly.</title>
        <authorList>
            <person name="Hartkoorn R.C."/>
            <person name="Beaudoing E."/>
            <person name="Hot D."/>
        </authorList>
    </citation>
    <scope>NUCLEOTIDE SEQUENCE</scope>
    <source>
        <strain evidence="1">NRRL B-8018</strain>
    </source>
</reference>
<proteinExistence type="predicted"/>
<evidence type="ECO:0000313" key="1">
    <source>
        <dbReference type="EMBL" id="UWZ52273.1"/>
    </source>
</evidence>
<accession>A0A9Q9IFJ5</accession>
<keyword evidence="2" id="KW-1185">Reference proteome</keyword>
<dbReference type="AlphaFoldDB" id="A0A9Q9IFJ5"/>
<evidence type="ECO:0000313" key="2">
    <source>
        <dbReference type="Proteomes" id="UP001058003"/>
    </source>
</evidence>
<dbReference type="Proteomes" id="UP001058003">
    <property type="component" value="Chromosome"/>
</dbReference>